<feature type="compositionally biased region" description="Basic and acidic residues" evidence="2">
    <location>
        <begin position="938"/>
        <end position="949"/>
    </location>
</feature>
<protein>
    <submittedName>
        <fullName evidence="3">Uncharacterized protein</fullName>
    </submittedName>
</protein>
<feature type="compositionally biased region" description="Basic and acidic residues" evidence="2">
    <location>
        <begin position="964"/>
        <end position="974"/>
    </location>
</feature>
<feature type="coiled-coil region" evidence="1">
    <location>
        <begin position="407"/>
        <end position="543"/>
    </location>
</feature>
<feature type="compositionally biased region" description="Low complexity" evidence="2">
    <location>
        <begin position="999"/>
        <end position="1011"/>
    </location>
</feature>
<dbReference type="EMBL" id="NHTK01006111">
    <property type="protein sequence ID" value="PPQ63758.1"/>
    <property type="molecule type" value="Genomic_DNA"/>
</dbReference>
<feature type="region of interest" description="Disordered" evidence="2">
    <location>
        <begin position="717"/>
        <end position="801"/>
    </location>
</feature>
<gene>
    <name evidence="3" type="ORF">CVT24_004267</name>
</gene>
<feature type="region of interest" description="Disordered" evidence="2">
    <location>
        <begin position="928"/>
        <end position="949"/>
    </location>
</feature>
<evidence type="ECO:0000256" key="2">
    <source>
        <dbReference type="SAM" id="MobiDB-lite"/>
    </source>
</evidence>
<feature type="region of interest" description="Disordered" evidence="2">
    <location>
        <begin position="588"/>
        <end position="672"/>
    </location>
</feature>
<feature type="compositionally biased region" description="Polar residues" evidence="2">
    <location>
        <begin position="1301"/>
        <end position="1310"/>
    </location>
</feature>
<dbReference type="STRING" id="181874.A0A409VA99"/>
<feature type="region of interest" description="Disordered" evidence="2">
    <location>
        <begin position="1211"/>
        <end position="1231"/>
    </location>
</feature>
<proteinExistence type="predicted"/>
<feature type="region of interest" description="Disordered" evidence="2">
    <location>
        <begin position="1122"/>
        <end position="1147"/>
    </location>
</feature>
<feature type="compositionally biased region" description="Basic residues" evidence="2">
    <location>
        <begin position="633"/>
        <end position="642"/>
    </location>
</feature>
<comment type="caution">
    <text evidence="3">The sequence shown here is derived from an EMBL/GenBank/DDBJ whole genome shotgun (WGS) entry which is preliminary data.</text>
</comment>
<dbReference type="Proteomes" id="UP000284842">
    <property type="component" value="Unassembled WGS sequence"/>
</dbReference>
<feature type="region of interest" description="Disordered" evidence="2">
    <location>
        <begin position="50"/>
        <end position="70"/>
    </location>
</feature>
<name>A0A409VA99_9AGAR</name>
<feature type="region of interest" description="Disordered" evidence="2">
    <location>
        <begin position="1"/>
        <end position="30"/>
    </location>
</feature>
<feature type="compositionally biased region" description="Low complexity" evidence="2">
    <location>
        <begin position="1"/>
        <end position="16"/>
    </location>
</feature>
<feature type="region of interest" description="Disordered" evidence="2">
    <location>
        <begin position="964"/>
        <end position="1032"/>
    </location>
</feature>
<feature type="region of interest" description="Disordered" evidence="2">
    <location>
        <begin position="312"/>
        <end position="384"/>
    </location>
</feature>
<dbReference type="OrthoDB" id="3069722at2759"/>
<sequence length="1310" mass="142618">MSSSSSALPTSVPSVAGQPLLSNAQQSQKGKKRAIISNLWLPLSPFPSLEPDSEDCDKVQHYNTPVDTLSSGQLTAPPVLSWSSGESSGNQLKSVFEDWEDSPDRPNARIIVEEDGTQTLIMTPFSPYFQPPPAPKPFDFAPFSLKFADKDVDAPYTPIYNYDEAPASAETPLTPYIFHRPVIHSRSQNTNKVLLFVDTSSRSLNRNFVLSASLFFSPTSTPDESIGSAFHGPDVPYSVTETSPIERFGEAISTPLSPCLNPIAVEAVKFLPANTAVLKYHIVWILVRAPSPVSDESSTEGPALQGIVQNTSIQERPQAVSPRSAVFSHTSLRTAPMTGRTDALADSKAVVASGSQRHSRRHRDTSGTGSRRKHERDLTHTSASSQRELVKLIIDQEHESSNLRHALATAVQRVQAEAQRVAALEKEKQEAVQRSRILDETRQQAQQEASKATQELRLYTLQLENAQKEIERAQNEAKELQRQRDEAEAEAARAKAKARKLHEETMIAAAREEGRQLGFQAGFEQARRERLAVEARKKKALAQKQAVAKIEQAPPIQPPPVVYERPQMRPQENETYDDDDISVSRLPLKNFPTMHQDPGPSRHARDAREQPRTRQQRSPTEDEYASDRDYPRFHPRQHRAQHQRYSSDPRGYPQPAGPSSRQARPPDPRASPQIQVYSIDIPPQEQLEREFNSREDPNAVLASRPRDEWVTAQKHREIRAPPPHHGPQFPGRYPPPLRVPQQQRPPSQQPAKSVGFLSRGSLKKTKDQAMSWYRSLSRRKNNKPTIDPVPEESPAAVAAASASPAPPTFPVPQVGPAFPVAETVPEPAPAPAVIPAVVPSAASVKSRTSHMQMPVANPAPGSMRAPSQKEASIYGGNTPAAADSSWYPPKSAPSVAQSMRSREPSGRRPASVASTSVSQFALLATPHPGSLAPWMNDDSMREPSQRGGLREKESLLSVIKEDNMSRGHTPHSDRFLPPGVGTSVGGQPAPGMPQPSFGFSQPQFLQHQQSQATMDNRSIRRSNKPPSIMVPDPDAPLEAAGVAYMRAQPDVFGGNGANLARQPSRGSQVTPGSIKIDVVPPSGIAPPPTQSPPHTGKNHLSPYHVFKPPINGLSLAPAQSMLSMRSQKSGRAHPAEYDGGMDAVSRRQSKQSMNMYAINNSQPSRPPSSLGGAFARVAAPFMQHSGSAAAGKSPARSTRLGLHKPESIASFTSRKTGCGPTSMHAQTPRVAPAPVDEVPGPMLMAPQHLRRTGSSTSLRSNTSYSRYNPDEYVDPAFWGVDGPGGAPGALLAAGPDPNGRRSASSDLSYA</sequence>
<feature type="compositionally biased region" description="Polar residues" evidence="2">
    <location>
        <begin position="61"/>
        <end position="70"/>
    </location>
</feature>
<keyword evidence="1" id="KW-0175">Coiled coil</keyword>
<dbReference type="InParanoid" id="A0A409VA99"/>
<accession>A0A409VA99</accession>
<reference evidence="3 4" key="1">
    <citation type="journal article" date="2018" name="Evol. Lett.">
        <title>Horizontal gene cluster transfer increased hallucinogenic mushroom diversity.</title>
        <authorList>
            <person name="Reynolds H.T."/>
            <person name="Vijayakumar V."/>
            <person name="Gluck-Thaler E."/>
            <person name="Korotkin H.B."/>
            <person name="Matheny P.B."/>
            <person name="Slot J.C."/>
        </authorList>
    </citation>
    <scope>NUCLEOTIDE SEQUENCE [LARGE SCALE GENOMIC DNA]</scope>
    <source>
        <strain evidence="3 4">2629</strain>
    </source>
</reference>
<feature type="region of interest" description="Disordered" evidence="2">
    <location>
        <begin position="1284"/>
        <end position="1310"/>
    </location>
</feature>
<feature type="compositionally biased region" description="Low complexity" evidence="2">
    <location>
        <begin position="1288"/>
        <end position="1297"/>
    </location>
</feature>
<organism evidence="3 4">
    <name type="scientific">Panaeolus cyanescens</name>
    <dbReference type="NCBI Taxonomy" id="181874"/>
    <lineage>
        <taxon>Eukaryota</taxon>
        <taxon>Fungi</taxon>
        <taxon>Dikarya</taxon>
        <taxon>Basidiomycota</taxon>
        <taxon>Agaricomycotina</taxon>
        <taxon>Agaricomycetes</taxon>
        <taxon>Agaricomycetidae</taxon>
        <taxon>Agaricales</taxon>
        <taxon>Agaricineae</taxon>
        <taxon>Galeropsidaceae</taxon>
        <taxon>Panaeolus</taxon>
    </lineage>
</organism>
<feature type="compositionally biased region" description="Low complexity" evidence="2">
    <location>
        <begin position="792"/>
        <end position="801"/>
    </location>
</feature>
<dbReference type="CDD" id="cd06503">
    <property type="entry name" value="ATP-synt_Fo_b"/>
    <property type="match status" value="1"/>
</dbReference>
<feature type="region of interest" description="Disordered" evidence="2">
    <location>
        <begin position="1081"/>
        <end position="1105"/>
    </location>
</feature>
<evidence type="ECO:0000313" key="4">
    <source>
        <dbReference type="Proteomes" id="UP000284842"/>
    </source>
</evidence>
<evidence type="ECO:0000313" key="3">
    <source>
        <dbReference type="EMBL" id="PPQ63758.1"/>
    </source>
</evidence>
<evidence type="ECO:0000256" key="1">
    <source>
        <dbReference type="SAM" id="Coils"/>
    </source>
</evidence>
<feature type="region of interest" description="Disordered" evidence="2">
    <location>
        <begin position="857"/>
        <end position="914"/>
    </location>
</feature>
<feature type="compositionally biased region" description="Low complexity" evidence="2">
    <location>
        <begin position="739"/>
        <end position="750"/>
    </location>
</feature>
<feature type="compositionally biased region" description="Basic and acidic residues" evidence="2">
    <location>
        <begin position="603"/>
        <end position="612"/>
    </location>
</feature>
<keyword evidence="4" id="KW-1185">Reference proteome</keyword>